<dbReference type="EMBL" id="OBEL01000003">
    <property type="protein sequence ID" value="SNZ20065.1"/>
    <property type="molecule type" value="Genomic_DNA"/>
</dbReference>
<sequence>MKAEQIGFLPLIAGGKQISQQVFHLFKFVFSQKDHA</sequence>
<evidence type="ECO:0000313" key="2">
    <source>
        <dbReference type="Proteomes" id="UP000219439"/>
    </source>
</evidence>
<keyword evidence="2" id="KW-1185">Reference proteome</keyword>
<accession>A0A285PEA7</accession>
<proteinExistence type="predicted"/>
<gene>
    <name evidence="1" type="ORF">SAMN06265368_3164</name>
</gene>
<protein>
    <submittedName>
        <fullName evidence="1">Uncharacterized protein</fullName>
    </submittedName>
</protein>
<dbReference type="Proteomes" id="UP000219439">
    <property type="component" value="Unassembled WGS sequence"/>
</dbReference>
<organism evidence="1 2">
    <name type="scientific">Cohaesibacter gelatinilyticus</name>
    <dbReference type="NCBI Taxonomy" id="372072"/>
    <lineage>
        <taxon>Bacteria</taxon>
        <taxon>Pseudomonadati</taxon>
        <taxon>Pseudomonadota</taxon>
        <taxon>Alphaproteobacteria</taxon>
        <taxon>Hyphomicrobiales</taxon>
        <taxon>Cohaesibacteraceae</taxon>
    </lineage>
</organism>
<evidence type="ECO:0000313" key="1">
    <source>
        <dbReference type="EMBL" id="SNZ20065.1"/>
    </source>
</evidence>
<reference evidence="1 2" key="1">
    <citation type="submission" date="2017-09" db="EMBL/GenBank/DDBJ databases">
        <authorList>
            <person name="Ehlers B."/>
            <person name="Leendertz F.H."/>
        </authorList>
    </citation>
    <scope>NUCLEOTIDE SEQUENCE [LARGE SCALE GENOMIC DNA]</scope>
    <source>
        <strain evidence="1 2">DSM 18289</strain>
    </source>
</reference>
<name>A0A285PEA7_9HYPH</name>
<dbReference type="AlphaFoldDB" id="A0A285PEA7"/>